<dbReference type="PANTHER" id="PTHR12977:SF4">
    <property type="entry name" value="HISTONE-LYSINE N-METHYLTRANSFERASE KMT5B"/>
    <property type="match status" value="1"/>
</dbReference>
<dbReference type="OrthoDB" id="6627536at2759"/>
<organism evidence="19">
    <name type="scientific">Harpegnathos saltator</name>
    <name type="common">Jerdon's jumping ant</name>
    <dbReference type="NCBI Taxonomy" id="610380"/>
    <lineage>
        <taxon>Eukaryota</taxon>
        <taxon>Metazoa</taxon>
        <taxon>Ecdysozoa</taxon>
        <taxon>Arthropoda</taxon>
        <taxon>Hexapoda</taxon>
        <taxon>Insecta</taxon>
        <taxon>Pterygota</taxon>
        <taxon>Neoptera</taxon>
        <taxon>Endopterygota</taxon>
        <taxon>Hymenoptera</taxon>
        <taxon>Apocrita</taxon>
        <taxon>Aculeata</taxon>
        <taxon>Formicoidea</taxon>
        <taxon>Formicidae</taxon>
        <taxon>Ponerinae</taxon>
        <taxon>Ponerini</taxon>
        <taxon>Harpegnathos</taxon>
    </lineage>
</organism>
<protein>
    <recommendedName>
        <fullName evidence="15">Histone-lysine N-methyltransferase Suv4-20</fullName>
        <ecNumber evidence="3">2.1.1.362</ecNumber>
    </recommendedName>
</protein>
<keyword evidence="10" id="KW-0805">Transcription regulation</keyword>
<keyword evidence="9" id="KW-0156">Chromatin regulator</keyword>
<dbReference type="Gene3D" id="2.170.270.10">
    <property type="entry name" value="SET domain"/>
    <property type="match status" value="1"/>
</dbReference>
<dbReference type="InterPro" id="IPR039977">
    <property type="entry name" value="Suv4-20/Set9"/>
</dbReference>
<dbReference type="EC" id="2.1.1.362" evidence="3"/>
<evidence type="ECO:0000256" key="10">
    <source>
        <dbReference type="ARBA" id="ARBA00023015"/>
    </source>
</evidence>
<evidence type="ECO:0000256" key="3">
    <source>
        <dbReference type="ARBA" id="ARBA00012188"/>
    </source>
</evidence>
<evidence type="ECO:0000313" key="18">
    <source>
        <dbReference type="EMBL" id="EFN84353.1"/>
    </source>
</evidence>
<dbReference type="Proteomes" id="UP000008237">
    <property type="component" value="Unassembled WGS sequence"/>
</dbReference>
<keyword evidence="6 18" id="KW-0489">Methyltransferase</keyword>
<feature type="compositionally biased region" description="Polar residues" evidence="16">
    <location>
        <begin position="1067"/>
        <end position="1081"/>
    </location>
</feature>
<dbReference type="GO" id="GO:0032259">
    <property type="term" value="P:methylation"/>
    <property type="evidence" value="ECO:0007669"/>
    <property type="project" value="UniProtKB-KW"/>
</dbReference>
<dbReference type="FunCoup" id="E2BJ08">
    <property type="interactions" value="240"/>
</dbReference>
<dbReference type="Pfam" id="PF00856">
    <property type="entry name" value="SET"/>
    <property type="match status" value="1"/>
</dbReference>
<evidence type="ECO:0000256" key="15">
    <source>
        <dbReference type="ARBA" id="ARBA00071597"/>
    </source>
</evidence>
<keyword evidence="12" id="KW-0539">Nucleus</keyword>
<dbReference type="PROSITE" id="PS50280">
    <property type="entry name" value="SET"/>
    <property type="match status" value="1"/>
</dbReference>
<evidence type="ECO:0000256" key="7">
    <source>
        <dbReference type="ARBA" id="ARBA00022679"/>
    </source>
</evidence>
<evidence type="ECO:0000259" key="17">
    <source>
        <dbReference type="PROSITE" id="PS50280"/>
    </source>
</evidence>
<dbReference type="GO" id="GO:0140941">
    <property type="term" value="F:histone H4K20me methyltransferase activity"/>
    <property type="evidence" value="ECO:0007669"/>
    <property type="project" value="UniProtKB-EC"/>
</dbReference>
<feature type="domain" description="SET" evidence="17">
    <location>
        <begin position="144"/>
        <end position="255"/>
    </location>
</feature>
<comment type="subcellular location">
    <subcellularLocation>
        <location evidence="2">Chromosome</location>
    </subcellularLocation>
    <subcellularLocation>
        <location evidence="1">Nucleus</location>
    </subcellularLocation>
</comment>
<evidence type="ECO:0000256" key="16">
    <source>
        <dbReference type="SAM" id="MobiDB-lite"/>
    </source>
</evidence>
<feature type="compositionally biased region" description="Basic and acidic residues" evidence="16">
    <location>
        <begin position="856"/>
        <end position="877"/>
    </location>
</feature>
<evidence type="ECO:0000256" key="2">
    <source>
        <dbReference type="ARBA" id="ARBA00004286"/>
    </source>
</evidence>
<evidence type="ECO:0000256" key="1">
    <source>
        <dbReference type="ARBA" id="ARBA00004123"/>
    </source>
</evidence>
<comment type="catalytic activity">
    <reaction evidence="13">
        <text>N(6)-methyl-L-lysyl(20)-[histone H4] + S-adenosyl-L-methionine = N(6),N(6)-dimethyl-L-lysyl(20)-[histone H4] + S-adenosyl-L-homocysteine + H(+)</text>
        <dbReference type="Rhea" id="RHEA:60348"/>
        <dbReference type="Rhea" id="RHEA-COMP:15555"/>
        <dbReference type="Rhea" id="RHEA-COMP:15556"/>
        <dbReference type="ChEBI" id="CHEBI:15378"/>
        <dbReference type="ChEBI" id="CHEBI:57856"/>
        <dbReference type="ChEBI" id="CHEBI:59789"/>
        <dbReference type="ChEBI" id="CHEBI:61929"/>
        <dbReference type="ChEBI" id="CHEBI:61976"/>
        <dbReference type="EC" id="2.1.1.362"/>
    </reaction>
</comment>
<dbReference type="Gene3D" id="1.10.10.1700">
    <property type="entry name" value="Histone-lysine N-methyltransferase"/>
    <property type="match status" value="1"/>
</dbReference>
<feature type="region of interest" description="Disordered" evidence="16">
    <location>
        <begin position="853"/>
        <end position="963"/>
    </location>
</feature>
<dbReference type="PhylomeDB" id="E2BJ08"/>
<evidence type="ECO:0000256" key="4">
    <source>
        <dbReference type="ARBA" id="ARBA00022454"/>
    </source>
</evidence>
<feature type="compositionally biased region" description="Basic residues" evidence="16">
    <location>
        <begin position="1138"/>
        <end position="1156"/>
    </location>
</feature>
<keyword evidence="19" id="KW-1185">Reference proteome</keyword>
<dbReference type="SUPFAM" id="SSF82199">
    <property type="entry name" value="SET domain"/>
    <property type="match status" value="1"/>
</dbReference>
<name>E2BJ08_HARSA</name>
<evidence type="ECO:0000256" key="13">
    <source>
        <dbReference type="ARBA" id="ARBA00051837"/>
    </source>
</evidence>
<dbReference type="InterPro" id="IPR025790">
    <property type="entry name" value="Suv4-20_animal"/>
</dbReference>
<dbReference type="InterPro" id="IPR046341">
    <property type="entry name" value="SET_dom_sf"/>
</dbReference>
<dbReference type="InParanoid" id="E2BJ08"/>
<dbReference type="AlphaFoldDB" id="E2BJ08"/>
<accession>E2BJ08</accession>
<dbReference type="STRING" id="610380.E2BJ08"/>
<feature type="region of interest" description="Disordered" evidence="16">
    <location>
        <begin position="1132"/>
        <end position="1163"/>
    </location>
</feature>
<feature type="region of interest" description="Disordered" evidence="16">
    <location>
        <begin position="1004"/>
        <end position="1046"/>
    </location>
</feature>
<evidence type="ECO:0000256" key="14">
    <source>
        <dbReference type="ARBA" id="ARBA00052814"/>
    </source>
</evidence>
<dbReference type="SMART" id="SM00317">
    <property type="entry name" value="SET"/>
    <property type="match status" value="1"/>
</dbReference>
<keyword evidence="8" id="KW-0949">S-adenosyl-L-methionine</keyword>
<dbReference type="InterPro" id="IPR001214">
    <property type="entry name" value="SET_dom"/>
</dbReference>
<dbReference type="CDD" id="cd19186">
    <property type="entry name" value="SET_Suv4-20"/>
    <property type="match status" value="1"/>
</dbReference>
<evidence type="ECO:0000256" key="11">
    <source>
        <dbReference type="ARBA" id="ARBA00023163"/>
    </source>
</evidence>
<sequence length="1181" mass="130982">MVVDCYSIQASATIGRKQERRLGCTVGAKMQTNTGGGGGGMTPKELCDNDDLATSLVLDPYLGFVTHKMNIRYRPLKANKDELRKIICEFIQNQNYEKAYKKLMGGDWGARLPHTKSKQQQINLENHVKRYLRVFDKESGFAIEPCYRYSLEAQKGAKICATRKWLKNEKISCLVGCIAELSEKEEAALLHPGKNDFSVMFSCRKNCAQLWLGPAAYINHDCRANCKFVPTGRDTACVKVLRDIEVGEEITCFYGEDFFGDNNCYCECETCERRGTGAFASQKPGEELSSGYRLRETDNRINRTKHRQQPLNRNKQQADTALTERNAVLVGNVAVAPQSLSMKELRRKGLTKYDAELLIAQGCRFSDINQQQQPAINNGENVLQTRPHPSALTSTSVTRNLRNKQMGKFDGSTADGSAIKTTQPLRAPRLHKRTESKKGKLTVKSRSPCLSNSVIKDTEVADIGHRKEDSDRVPVHEESLYSRLQKQIHSLNAEMEHGFCVEEPRRTVVTESSSEGSSFQRECPLRLTEVSENTSESNGDSVEEERAIPDLIAEVDALKPVDNVNSSNYKKGHYSTNACDSIRLSSTSQVHVQCLHTAELLPEEGTSCQSRDSRASSPVRDNESENDLRGSTERASCVSKRSKSHSRQFVSSDEQESRKMLPSEESSCVFQDEDTSPSIGERASPPQVDFRESDARVVETSRSDDEGCDETSPAKVIVMQKYTVGRQVESENCGSAIVAVDNANPAARSDSVEFSGLNPEGIDIETAAPTGNVFKCRDSSMLPSQEGQTCFLTRSDDAYVGGGVETCDIVVKPDATALRSADDVDVRLNFSEGSGAPADFGSMQAANYNDLTGHTSLDENVREFSSKRSSSKRKDASDGSSRSRKSQKRLSSGKSKSKHSVLLDDAGQHAASDGVSVKSHSKASKSKNRSTRSQRRDRQRSATAEIGEADDDSGIQGDIYEFSEKESNLEDIGILSIIRRGGKHETRHHASSISSHLQEMQCNEDYSKTEPPVLVPEEPWPPATDPSRSEHHATDTNNGVQSGANCDVETSLDRLAAYDENSRARKSSTPSECQWRTSSSDCRVCPVTPERTGGRLKLTLRMKRSPVLDDIAESGTSLSEDSYEPEYEVLRVEGVERSKRRKKHKSRSHERGHKKRDYPPPMKRLRLILGNETHTIDLPHS</sequence>
<dbReference type="FunFam" id="1.10.10.1700:FF:000001">
    <property type="entry name" value="Histone-lysine N-methyltransferase"/>
    <property type="match status" value="1"/>
</dbReference>
<evidence type="ECO:0000256" key="5">
    <source>
        <dbReference type="ARBA" id="ARBA00022491"/>
    </source>
</evidence>
<evidence type="ECO:0000256" key="8">
    <source>
        <dbReference type="ARBA" id="ARBA00022691"/>
    </source>
</evidence>
<dbReference type="OMA" id="TVGAKMQ"/>
<proteinExistence type="predicted"/>
<keyword evidence="4" id="KW-0158">Chromosome</keyword>
<dbReference type="FunFam" id="2.170.270.10:FF:000006">
    <property type="entry name" value="Histone-lysine N-methyltransferase"/>
    <property type="match status" value="1"/>
</dbReference>
<evidence type="ECO:0000256" key="12">
    <source>
        <dbReference type="ARBA" id="ARBA00023242"/>
    </source>
</evidence>
<keyword evidence="11" id="KW-0804">Transcription</keyword>
<keyword evidence="7 18" id="KW-0808">Transferase</keyword>
<dbReference type="GO" id="GO:0005694">
    <property type="term" value="C:chromosome"/>
    <property type="evidence" value="ECO:0007669"/>
    <property type="project" value="UniProtKB-SubCell"/>
</dbReference>
<feature type="region of interest" description="Disordered" evidence="16">
    <location>
        <begin position="604"/>
        <end position="693"/>
    </location>
</feature>
<dbReference type="KEGG" id="hst:105183369"/>
<evidence type="ECO:0000256" key="6">
    <source>
        <dbReference type="ARBA" id="ARBA00022603"/>
    </source>
</evidence>
<dbReference type="GO" id="GO:0005634">
    <property type="term" value="C:nucleus"/>
    <property type="evidence" value="ECO:0007669"/>
    <property type="project" value="UniProtKB-SubCell"/>
</dbReference>
<comment type="catalytic activity">
    <reaction evidence="14">
        <text>N(6),N(6)-dimethyl-L-lysyl(20)-[histone H4] + S-adenosyl-L-methionine = N(6),N(6),N(6)-trimethyl-L-lysyl(20)-[histone H4] + S-adenosyl-L-homocysteine + H(+)</text>
        <dbReference type="Rhea" id="RHEA:61992"/>
        <dbReference type="Rhea" id="RHEA-COMP:15556"/>
        <dbReference type="Rhea" id="RHEA-COMP:15998"/>
        <dbReference type="ChEBI" id="CHEBI:15378"/>
        <dbReference type="ChEBI" id="CHEBI:57856"/>
        <dbReference type="ChEBI" id="CHEBI:59789"/>
        <dbReference type="ChEBI" id="CHEBI:61961"/>
        <dbReference type="ChEBI" id="CHEBI:61976"/>
    </reaction>
</comment>
<feature type="compositionally biased region" description="Basic and acidic residues" evidence="16">
    <location>
        <begin position="620"/>
        <end position="632"/>
    </location>
</feature>
<gene>
    <name evidence="18" type="ORF">EAI_13846</name>
</gene>
<dbReference type="EMBL" id="GL448543">
    <property type="protein sequence ID" value="EFN84353.1"/>
    <property type="molecule type" value="Genomic_DNA"/>
</dbReference>
<reference evidence="18 19" key="1">
    <citation type="journal article" date="2010" name="Science">
        <title>Genomic comparison of the ants Camponotus floridanus and Harpegnathos saltator.</title>
        <authorList>
            <person name="Bonasio R."/>
            <person name="Zhang G."/>
            <person name="Ye C."/>
            <person name="Mutti N.S."/>
            <person name="Fang X."/>
            <person name="Qin N."/>
            <person name="Donahue G."/>
            <person name="Yang P."/>
            <person name="Li Q."/>
            <person name="Li C."/>
            <person name="Zhang P."/>
            <person name="Huang Z."/>
            <person name="Berger S.L."/>
            <person name="Reinberg D."/>
            <person name="Wang J."/>
            <person name="Liebig J."/>
        </authorList>
    </citation>
    <scope>NUCLEOTIDE SEQUENCE [LARGE SCALE GENOMIC DNA]</scope>
    <source>
        <strain evidence="18 19">R22 G/1</strain>
    </source>
</reference>
<evidence type="ECO:0000313" key="19">
    <source>
        <dbReference type="Proteomes" id="UP000008237"/>
    </source>
</evidence>
<feature type="region of interest" description="Disordered" evidence="16">
    <location>
        <begin position="1059"/>
        <end position="1086"/>
    </location>
</feature>
<feature type="compositionally biased region" description="Polar residues" evidence="16">
    <location>
        <begin position="1035"/>
        <end position="1044"/>
    </location>
</feature>
<evidence type="ECO:0000256" key="9">
    <source>
        <dbReference type="ARBA" id="ARBA00022853"/>
    </source>
</evidence>
<feature type="compositionally biased region" description="Basic residues" evidence="16">
    <location>
        <begin position="919"/>
        <end position="933"/>
    </location>
</feature>
<dbReference type="PROSITE" id="PS51570">
    <property type="entry name" value="SAM_MT43_SUVAR420_2"/>
    <property type="match status" value="1"/>
</dbReference>
<dbReference type="InterPro" id="IPR041938">
    <property type="entry name" value="Hist-Lys_N-MTase_N"/>
</dbReference>
<dbReference type="InterPro" id="IPR044426">
    <property type="entry name" value="Suv4-20_SET"/>
</dbReference>
<dbReference type="PANTHER" id="PTHR12977">
    <property type="entry name" value="SUPPRESSOR OF VARIEGATION 4-20-RELATED"/>
    <property type="match status" value="1"/>
</dbReference>
<keyword evidence="5" id="KW-0678">Repressor</keyword>